<accession>A0A3B1DAI8</accession>
<dbReference type="PROSITE" id="PS51832">
    <property type="entry name" value="HD_GYP"/>
    <property type="match status" value="1"/>
</dbReference>
<dbReference type="SUPFAM" id="SSF109604">
    <property type="entry name" value="HD-domain/PDEase-like"/>
    <property type="match status" value="1"/>
</dbReference>
<dbReference type="CDD" id="cd00077">
    <property type="entry name" value="HDc"/>
    <property type="match status" value="1"/>
</dbReference>
<dbReference type="Gene3D" id="1.10.3210.10">
    <property type="entry name" value="Hypothetical protein af1432"/>
    <property type="match status" value="1"/>
</dbReference>
<dbReference type="EMBL" id="UOGJ01000074">
    <property type="protein sequence ID" value="VAX35851.1"/>
    <property type="molecule type" value="Genomic_DNA"/>
</dbReference>
<feature type="transmembrane region" description="Helical" evidence="1">
    <location>
        <begin position="27"/>
        <end position="45"/>
    </location>
</feature>
<keyword evidence="1" id="KW-0472">Membrane</keyword>
<sequence length="296" mass="33988">MTNLKKIYTKKLGKLNRTLFMKNKYKSLTLVFIFSLTCIHLFSMAVFPNSFLTSEIILIVVLGLMFFIWIQELKDKRRLQHLNKNLMTAQTKLEQAEVDMMATLILTAEAKDPYTHGHSQRVAKYTLAISKAMGLSTEDQKLFERSAILHDLGKIAIDDNILRKTERLNPAERKIMKEHPQKGIDILKPLKFLNQEKKNIFHHHEMMDGGGYPKGLKGNTIPLGAQIIAVADTFDAMNTSRSYRKALPKEMIIKELKEISGTQLSQKVTKIFLQLLETKLDVWNAVHENTKHKITL</sequence>
<dbReference type="InterPro" id="IPR003607">
    <property type="entry name" value="HD/PDEase_dom"/>
</dbReference>
<keyword evidence="1" id="KW-1133">Transmembrane helix</keyword>
<evidence type="ECO:0000256" key="1">
    <source>
        <dbReference type="SAM" id="Phobius"/>
    </source>
</evidence>
<dbReference type="PANTHER" id="PTHR43155">
    <property type="entry name" value="CYCLIC DI-GMP PHOSPHODIESTERASE PA4108-RELATED"/>
    <property type="match status" value="1"/>
</dbReference>
<keyword evidence="1" id="KW-0812">Transmembrane</keyword>
<protein>
    <recommendedName>
        <fullName evidence="2">HD-GYP domain-containing protein</fullName>
    </recommendedName>
</protein>
<organism evidence="3">
    <name type="scientific">hydrothermal vent metagenome</name>
    <dbReference type="NCBI Taxonomy" id="652676"/>
    <lineage>
        <taxon>unclassified sequences</taxon>
        <taxon>metagenomes</taxon>
        <taxon>ecological metagenomes</taxon>
    </lineage>
</organism>
<dbReference type="InterPro" id="IPR006675">
    <property type="entry name" value="HDIG_dom"/>
</dbReference>
<dbReference type="Pfam" id="PF13487">
    <property type="entry name" value="HD_5"/>
    <property type="match status" value="1"/>
</dbReference>
<dbReference type="SMART" id="SM00471">
    <property type="entry name" value="HDc"/>
    <property type="match status" value="1"/>
</dbReference>
<dbReference type="PANTHER" id="PTHR43155:SF2">
    <property type="entry name" value="CYCLIC DI-GMP PHOSPHODIESTERASE PA4108"/>
    <property type="match status" value="1"/>
</dbReference>
<proteinExistence type="predicted"/>
<name>A0A3B1DAI8_9ZZZZ</name>
<gene>
    <name evidence="3" type="ORF">MNBD_UNCLBAC01-1045</name>
</gene>
<reference evidence="3" key="1">
    <citation type="submission" date="2018-06" db="EMBL/GenBank/DDBJ databases">
        <authorList>
            <person name="Zhirakovskaya E."/>
        </authorList>
    </citation>
    <scope>NUCLEOTIDE SEQUENCE</scope>
</reference>
<dbReference type="InterPro" id="IPR037522">
    <property type="entry name" value="HD_GYP_dom"/>
</dbReference>
<feature type="domain" description="HD-GYP" evidence="2">
    <location>
        <begin position="93"/>
        <end position="288"/>
    </location>
</feature>
<dbReference type="NCBIfam" id="TIGR00277">
    <property type="entry name" value="HDIG"/>
    <property type="match status" value="1"/>
</dbReference>
<evidence type="ECO:0000259" key="2">
    <source>
        <dbReference type="PROSITE" id="PS51832"/>
    </source>
</evidence>
<dbReference type="AlphaFoldDB" id="A0A3B1DAI8"/>
<feature type="transmembrane region" description="Helical" evidence="1">
    <location>
        <begin position="51"/>
        <end position="70"/>
    </location>
</feature>
<evidence type="ECO:0000313" key="3">
    <source>
        <dbReference type="EMBL" id="VAX35851.1"/>
    </source>
</evidence>